<dbReference type="EMBL" id="JBHSKJ010000005">
    <property type="protein sequence ID" value="MFC5145082.1"/>
    <property type="molecule type" value="Genomic_DNA"/>
</dbReference>
<keyword evidence="3" id="KW-1185">Reference proteome</keyword>
<proteinExistence type="predicted"/>
<evidence type="ECO:0008006" key="4">
    <source>
        <dbReference type="Google" id="ProtNLM"/>
    </source>
</evidence>
<dbReference type="RefSeq" id="WP_382039394.1">
    <property type="nucleotide sequence ID" value="NZ_JBHSKJ010000005.1"/>
</dbReference>
<reference evidence="3" key="1">
    <citation type="journal article" date="2019" name="Int. J. Syst. Evol. Microbiol.">
        <title>The Global Catalogue of Microorganisms (GCM) 10K type strain sequencing project: providing services to taxonomists for standard genome sequencing and annotation.</title>
        <authorList>
            <consortium name="The Broad Institute Genomics Platform"/>
            <consortium name="The Broad Institute Genome Sequencing Center for Infectious Disease"/>
            <person name="Wu L."/>
            <person name="Ma J."/>
        </authorList>
    </citation>
    <scope>NUCLEOTIDE SEQUENCE [LARGE SCALE GENOMIC DNA]</scope>
    <source>
        <strain evidence="3">CGMCC 4.1641</strain>
    </source>
</reference>
<dbReference type="Proteomes" id="UP001596222">
    <property type="component" value="Unassembled WGS sequence"/>
</dbReference>
<feature type="chain" id="PRO_5045338175" description="Secreted protein" evidence="1">
    <location>
        <begin position="26"/>
        <end position="105"/>
    </location>
</feature>
<sequence length="105" mass="10736">MRIAPIVAALAVPAAVLFTAGSASAVTPHVVQQTFQDNADVAATHTILCPPGEHATGGGASISDPRRNYISGSHPTPTANGWTVTTAPINANHDPRFTTVHAVCT</sequence>
<gene>
    <name evidence="2" type="ORF">ACFPP6_10405</name>
</gene>
<feature type="signal peptide" evidence="1">
    <location>
        <begin position="1"/>
        <end position="25"/>
    </location>
</feature>
<accession>A0ABV9ZY55</accession>
<organism evidence="2 3">
    <name type="scientific">Streptomyces aureoversilis</name>
    <dbReference type="NCBI Taxonomy" id="67277"/>
    <lineage>
        <taxon>Bacteria</taxon>
        <taxon>Bacillati</taxon>
        <taxon>Actinomycetota</taxon>
        <taxon>Actinomycetes</taxon>
        <taxon>Kitasatosporales</taxon>
        <taxon>Streptomycetaceae</taxon>
        <taxon>Streptomyces</taxon>
    </lineage>
</organism>
<evidence type="ECO:0000256" key="1">
    <source>
        <dbReference type="SAM" id="SignalP"/>
    </source>
</evidence>
<name>A0ABV9ZY55_9ACTN</name>
<keyword evidence="1" id="KW-0732">Signal</keyword>
<protein>
    <recommendedName>
        <fullName evidence="4">Secreted protein</fullName>
    </recommendedName>
</protein>
<comment type="caution">
    <text evidence="2">The sequence shown here is derived from an EMBL/GenBank/DDBJ whole genome shotgun (WGS) entry which is preliminary data.</text>
</comment>
<evidence type="ECO:0000313" key="3">
    <source>
        <dbReference type="Proteomes" id="UP001596222"/>
    </source>
</evidence>
<evidence type="ECO:0000313" key="2">
    <source>
        <dbReference type="EMBL" id="MFC5145082.1"/>
    </source>
</evidence>